<sequence length="194" mass="23014">MWYAAIIIHGFVDLHRELFKPTKESLSNFYQYGIEAEPERINFDHVLTTMMVRLHREFANEKDSNYVYDVLGKSSSNETFFKSCEDQLRKYASLAGETPTIITDSRDKICLGCAVGDHCRVQAKRRFFRKKKTQITEDNKVIFRFHYWLAREHMDVEVLAQEAVHERVVLHAIKTTLSDLRHFIHKHRDIMFIF</sequence>
<dbReference type="STRING" id="1618436.UV59_C0013G0006"/>
<comment type="caution">
    <text evidence="1">The sequence shown here is derived from an EMBL/GenBank/DDBJ whole genome shotgun (WGS) entry which is preliminary data.</text>
</comment>
<accession>A0A0G1FD91</accession>
<evidence type="ECO:0000313" key="2">
    <source>
        <dbReference type="Proteomes" id="UP000034543"/>
    </source>
</evidence>
<gene>
    <name evidence="1" type="ORF">UV59_C0013G0006</name>
</gene>
<organism evidence="1 2">
    <name type="scientific">Candidatus Gottesmanbacteria bacterium GW2011_GWA1_43_11</name>
    <dbReference type="NCBI Taxonomy" id="1618436"/>
    <lineage>
        <taxon>Bacteria</taxon>
        <taxon>Candidatus Gottesmaniibacteriota</taxon>
    </lineage>
</organism>
<evidence type="ECO:0000313" key="1">
    <source>
        <dbReference type="EMBL" id="KKS84828.1"/>
    </source>
</evidence>
<dbReference type="EMBL" id="LCFB01000013">
    <property type="protein sequence ID" value="KKS84828.1"/>
    <property type="molecule type" value="Genomic_DNA"/>
</dbReference>
<protein>
    <submittedName>
        <fullName evidence="1">Uncharacterized protein</fullName>
    </submittedName>
</protein>
<reference evidence="1 2" key="1">
    <citation type="journal article" date="2015" name="Nature">
        <title>rRNA introns, odd ribosomes, and small enigmatic genomes across a large radiation of phyla.</title>
        <authorList>
            <person name="Brown C.T."/>
            <person name="Hug L.A."/>
            <person name="Thomas B.C."/>
            <person name="Sharon I."/>
            <person name="Castelle C.J."/>
            <person name="Singh A."/>
            <person name="Wilkins M.J."/>
            <person name="Williams K.H."/>
            <person name="Banfield J.F."/>
        </authorList>
    </citation>
    <scope>NUCLEOTIDE SEQUENCE [LARGE SCALE GENOMIC DNA]</scope>
</reference>
<dbReference type="AlphaFoldDB" id="A0A0G1FD91"/>
<dbReference type="Proteomes" id="UP000034543">
    <property type="component" value="Unassembled WGS sequence"/>
</dbReference>
<proteinExistence type="predicted"/>
<name>A0A0G1FD91_9BACT</name>